<evidence type="ECO:0008006" key="3">
    <source>
        <dbReference type="Google" id="ProtNLM"/>
    </source>
</evidence>
<keyword evidence="2" id="KW-1185">Reference proteome</keyword>
<dbReference type="EMBL" id="QGGY01000019">
    <property type="protein sequence ID" value="PWJ72325.1"/>
    <property type="molecule type" value="Genomic_DNA"/>
</dbReference>
<dbReference type="RefSeq" id="WP_330665418.1">
    <property type="nucleotide sequence ID" value="NZ_JANKBI010000020.1"/>
</dbReference>
<name>A0AB73SYA6_9FIRM</name>
<organism evidence="1 2">
    <name type="scientific">Murimonas intestini</name>
    <dbReference type="NCBI Taxonomy" id="1337051"/>
    <lineage>
        <taxon>Bacteria</taxon>
        <taxon>Bacillati</taxon>
        <taxon>Bacillota</taxon>
        <taxon>Clostridia</taxon>
        <taxon>Lachnospirales</taxon>
        <taxon>Lachnospiraceae</taxon>
        <taxon>Murimonas</taxon>
    </lineage>
</organism>
<accession>A0AB73SYA6</accession>
<gene>
    <name evidence="1" type="ORF">C7383_11929</name>
</gene>
<sequence length="350" mass="41328">MKKESKESVTYNEASNTCRPAENKTQCVYLEETSTGVVYSDKELPLNRTYKSRLFEMIFSSKKELLELYNAVNGTWYDDPEKLTINTLENAIYMSMRNDLSFLIDSRLALYEHQSTYNPNLPLRYLMYISNIYSKMIKDFNLYGSKPIKLPTPCFVIFYNGLSEQPDRQILKLSDIYEMQDKEVFLELKAIMLNINAGHNKRLMEQCKTLRDYSIYVDKVRGYAKVMGLEEAVERSIKECIESDVLAEFLRNNRTEAKSVSIFEYDEEKHMRQTREEGRLEGRQEIILELLSEYGEVPQELENIIRDQEDYEILKRWNRLAARAVSVEEFEKEVYKYLADIRENSGEKNR</sequence>
<protein>
    <recommendedName>
        <fullName evidence="3">Transposase</fullName>
    </recommendedName>
</protein>
<evidence type="ECO:0000313" key="1">
    <source>
        <dbReference type="EMBL" id="PWJ72325.1"/>
    </source>
</evidence>
<dbReference type="Proteomes" id="UP000245412">
    <property type="component" value="Unassembled WGS sequence"/>
</dbReference>
<proteinExistence type="predicted"/>
<evidence type="ECO:0000313" key="2">
    <source>
        <dbReference type="Proteomes" id="UP000245412"/>
    </source>
</evidence>
<dbReference type="AlphaFoldDB" id="A0AB73SYA6"/>
<comment type="caution">
    <text evidence="1">The sequence shown here is derived from an EMBL/GenBank/DDBJ whole genome shotgun (WGS) entry which is preliminary data.</text>
</comment>
<reference evidence="1 2" key="1">
    <citation type="submission" date="2018-05" db="EMBL/GenBank/DDBJ databases">
        <authorList>
            <person name="Goeker M."/>
            <person name="Huntemann M."/>
            <person name="Clum A."/>
            <person name="Pillay M."/>
            <person name="Palaniappan K."/>
            <person name="Varghese N."/>
            <person name="Mikhailova N."/>
            <person name="Stamatis D."/>
            <person name="Reddy T."/>
            <person name="Daum C."/>
            <person name="Shapiro N."/>
            <person name="Ivanova N."/>
            <person name="Kyrpides N."/>
            <person name="Woyke T."/>
        </authorList>
    </citation>
    <scope>NUCLEOTIDE SEQUENCE [LARGE SCALE GENOMIC DNA]</scope>
    <source>
        <strain evidence="1 2">DSM 26524</strain>
    </source>
</reference>